<keyword evidence="2" id="KW-1185">Reference proteome</keyword>
<evidence type="ECO:0000313" key="1">
    <source>
        <dbReference type="EMBL" id="ABO17328.1"/>
    </source>
</evidence>
<dbReference type="STRING" id="167546.P9301_07051"/>
<evidence type="ECO:0000313" key="2">
    <source>
        <dbReference type="Proteomes" id="UP000001430"/>
    </source>
</evidence>
<accession>A3PC53</accession>
<dbReference type="Proteomes" id="UP000001430">
    <property type="component" value="Chromosome"/>
</dbReference>
<protein>
    <submittedName>
        <fullName evidence="1">Uncharacterized protein</fullName>
    </submittedName>
</protein>
<dbReference type="RefSeq" id="WP_011862694.1">
    <property type="nucleotide sequence ID" value="NC_009091.1"/>
</dbReference>
<proteinExistence type="predicted"/>
<dbReference type="AlphaFoldDB" id="A3PC53"/>
<name>A3PC53_PROM0</name>
<dbReference type="KEGG" id="pmg:P9301_07051"/>
<gene>
    <name evidence="1" type="ordered locus">P9301_07051</name>
</gene>
<reference evidence="1 2" key="1">
    <citation type="journal article" date="2007" name="PLoS Genet.">
        <title>Patterns and implications of gene gain and loss in the evolution of Prochlorococcus.</title>
        <authorList>
            <person name="Kettler G.C."/>
            <person name="Martiny A.C."/>
            <person name="Huang K."/>
            <person name="Zucker J."/>
            <person name="Coleman M.L."/>
            <person name="Rodrigue S."/>
            <person name="Chen F."/>
            <person name="Lapidus A."/>
            <person name="Ferriera S."/>
            <person name="Johnson J."/>
            <person name="Steglich C."/>
            <person name="Church G.M."/>
            <person name="Richardson P."/>
            <person name="Chisholm S.W."/>
        </authorList>
    </citation>
    <scope>NUCLEOTIDE SEQUENCE [LARGE SCALE GENOMIC DNA]</scope>
    <source>
        <strain evidence="1 2">MIT 9301</strain>
    </source>
</reference>
<sequence length="273" mass="30849">MRKISILNLFIGYFILLAWNFNKPVYSSARILNCNGAIPRKTACLIRANSFKATIRRIDVCQSNPFPNYRSSPDFSGAKCINLLNSELSSQNDLNENKKFYLSEDMNIKKGGYSFISIIFKNNFTVSGKYKSGNYFWATSKEGPTKVIQSKSNISIPKEFNTKLTNWRGEKNIDNKYCVNNGGTTSRCDLQYNGFKMTGIGMDSNFIEASGNRTKYMFFVSELSPIVNLNQNAEGYFSLNLEKNLEVYGNGSAVTSISIAPFKFKTRYISEAQ</sequence>
<organism evidence="1 2">
    <name type="scientific">Prochlorococcus marinus (strain MIT 9301)</name>
    <dbReference type="NCBI Taxonomy" id="167546"/>
    <lineage>
        <taxon>Bacteria</taxon>
        <taxon>Bacillati</taxon>
        <taxon>Cyanobacteriota</taxon>
        <taxon>Cyanophyceae</taxon>
        <taxon>Synechococcales</taxon>
        <taxon>Prochlorococcaceae</taxon>
        <taxon>Prochlorococcus</taxon>
    </lineage>
</organism>
<dbReference type="EMBL" id="CP000576">
    <property type="protein sequence ID" value="ABO17328.1"/>
    <property type="molecule type" value="Genomic_DNA"/>
</dbReference>
<dbReference type="HOGENOM" id="CLU_1018858_0_0_3"/>